<feature type="transmembrane region" description="Helical" evidence="1">
    <location>
        <begin position="460"/>
        <end position="481"/>
    </location>
</feature>
<keyword evidence="1" id="KW-1133">Transmembrane helix</keyword>
<evidence type="ECO:0000313" key="3">
    <source>
        <dbReference type="Proteomes" id="UP001168552"/>
    </source>
</evidence>
<dbReference type="PANTHER" id="PTHR40940">
    <property type="entry name" value="PROTEIN BATD-RELATED"/>
    <property type="match status" value="1"/>
</dbReference>
<evidence type="ECO:0000313" key="2">
    <source>
        <dbReference type="EMBL" id="MDN4166043.1"/>
    </source>
</evidence>
<accession>A0ABT8F6P0</accession>
<dbReference type="RefSeq" id="WP_320004578.1">
    <property type="nucleotide sequence ID" value="NZ_JAUHJS010000005.1"/>
</dbReference>
<comment type="caution">
    <text evidence="2">The sequence shown here is derived from an EMBL/GenBank/DDBJ whole genome shotgun (WGS) entry which is preliminary data.</text>
</comment>
<keyword evidence="1" id="KW-0812">Transmembrane</keyword>
<evidence type="ECO:0000256" key="1">
    <source>
        <dbReference type="SAM" id="Phobius"/>
    </source>
</evidence>
<sequence>MQTSLSKVFFFILLLLPAWVYSQEVRIELGPDEVAENRMFTITLTVVNESLKNYSDFPEIPGFIKRGTSSSYSTNIINGQVSSTHSITQNYIPRSRGVFELPPFEMTVNNKKVKSPGKKIKVVAPGQQQQRQPDPFSMDPFQDFFGRSNEPTEFVEVKDDAFFALSVSKDEVYVGEGFTTTLAFYVAETNRASLQFYDLSNQLSDMLKKIKPANCWEENFNIENITEETVMINGKRYAQYKLYQAVFYPLNLNTIEFPALPFKMIKFKESKTRNFFGRSRQEDYKTYYSQAKRVKVKDLPPHPLKDLVAVGDYRLSEEISTDETQTGEGVQYQYTIYGEGNISAINEPLRPQDGDVEFYPPTVRQDVTRSSGRVRGKKTFSYFINPTIPGTYKLSEYLPWVYFNPRTQQYDTLLPQSYINVKGDAIQKALSLPNKKEAESIYGLIDTADNTLRSSEESRLYTYGFYTSIALLLLASGFFFFRKYA</sequence>
<proteinExistence type="predicted"/>
<reference evidence="2" key="1">
    <citation type="submission" date="2023-06" db="EMBL/GenBank/DDBJ databases">
        <title>Cytophagales bacterium Strain LB-30, isolated from soil.</title>
        <authorList>
            <person name="Liu B."/>
        </authorList>
    </citation>
    <scope>NUCLEOTIDE SEQUENCE</scope>
    <source>
        <strain evidence="2">LB-30</strain>
    </source>
</reference>
<keyword evidence="1" id="KW-0472">Membrane</keyword>
<dbReference type="InterPro" id="IPR025738">
    <property type="entry name" value="BatD"/>
</dbReference>
<protein>
    <submittedName>
        <fullName evidence="2">BatD family protein</fullName>
    </submittedName>
</protein>
<name>A0ABT8F6P0_9BACT</name>
<organism evidence="2 3">
    <name type="scientific">Shiella aurantiaca</name>
    <dbReference type="NCBI Taxonomy" id="3058365"/>
    <lineage>
        <taxon>Bacteria</taxon>
        <taxon>Pseudomonadati</taxon>
        <taxon>Bacteroidota</taxon>
        <taxon>Cytophagia</taxon>
        <taxon>Cytophagales</taxon>
        <taxon>Shiellaceae</taxon>
        <taxon>Shiella</taxon>
    </lineage>
</organism>
<dbReference type="EMBL" id="JAUHJS010000005">
    <property type="protein sequence ID" value="MDN4166043.1"/>
    <property type="molecule type" value="Genomic_DNA"/>
</dbReference>
<keyword evidence="3" id="KW-1185">Reference proteome</keyword>
<dbReference type="PANTHER" id="PTHR40940:SF2">
    <property type="entry name" value="BATD"/>
    <property type="match status" value="1"/>
</dbReference>
<gene>
    <name evidence="2" type="ORF">QWY31_11055</name>
</gene>
<dbReference type="Pfam" id="PF13584">
    <property type="entry name" value="BatD"/>
    <property type="match status" value="2"/>
</dbReference>
<dbReference type="Proteomes" id="UP001168552">
    <property type="component" value="Unassembled WGS sequence"/>
</dbReference>